<feature type="region of interest" description="Disordered" evidence="16">
    <location>
        <begin position="361"/>
        <end position="413"/>
    </location>
</feature>
<feature type="domain" description="MYND-type" evidence="18">
    <location>
        <begin position="6"/>
        <end position="54"/>
    </location>
</feature>
<evidence type="ECO:0000256" key="13">
    <source>
        <dbReference type="PROSITE-ProRule" id="PRU00134"/>
    </source>
</evidence>
<feature type="region of interest" description="Disordered" evidence="16">
    <location>
        <begin position="1261"/>
        <end position="1376"/>
    </location>
</feature>
<keyword evidence="8" id="KW-0862">Zinc</keyword>
<keyword evidence="2 15" id="KW-0723">Serine/threonine-protein kinase</keyword>
<dbReference type="InterPro" id="IPR030616">
    <property type="entry name" value="Aur-like"/>
</dbReference>
<dbReference type="Proteomes" id="UP001295684">
    <property type="component" value="Unassembled WGS sequence"/>
</dbReference>
<feature type="compositionally biased region" description="Acidic residues" evidence="16">
    <location>
        <begin position="1408"/>
        <end position="1422"/>
    </location>
</feature>
<keyword evidence="6 13" id="KW-0863">Zinc-finger</keyword>
<evidence type="ECO:0000256" key="12">
    <source>
        <dbReference type="PIRSR" id="PIRSR630616-3"/>
    </source>
</evidence>
<dbReference type="SUPFAM" id="SSF144232">
    <property type="entry name" value="HIT/MYND zinc finger-like"/>
    <property type="match status" value="1"/>
</dbReference>
<evidence type="ECO:0000256" key="15">
    <source>
        <dbReference type="RuleBase" id="RU367134"/>
    </source>
</evidence>
<evidence type="ECO:0000256" key="3">
    <source>
        <dbReference type="ARBA" id="ARBA00022679"/>
    </source>
</evidence>
<dbReference type="PANTHER" id="PTHR24350">
    <property type="entry name" value="SERINE/THREONINE-PROTEIN KINASE IAL-RELATED"/>
    <property type="match status" value="1"/>
</dbReference>
<dbReference type="GO" id="GO:0005524">
    <property type="term" value="F:ATP binding"/>
    <property type="evidence" value="ECO:0007669"/>
    <property type="project" value="UniProtKB-UniRule"/>
</dbReference>
<dbReference type="FunFam" id="1.10.510.10:FF:000571">
    <property type="entry name" value="Maternal embryonic leucine zipper kinase"/>
    <property type="match status" value="1"/>
</dbReference>
<feature type="region of interest" description="Disordered" evidence="16">
    <location>
        <begin position="754"/>
        <end position="1057"/>
    </location>
</feature>
<keyword evidence="4" id="KW-0479">Metal-binding</keyword>
<dbReference type="PROSITE" id="PS50011">
    <property type="entry name" value="PROTEIN_KINASE_DOM"/>
    <property type="match status" value="1"/>
</dbReference>
<dbReference type="InterPro" id="IPR011009">
    <property type="entry name" value="Kinase-like_dom_sf"/>
</dbReference>
<feature type="compositionally biased region" description="Basic and acidic residues" evidence="16">
    <location>
        <begin position="754"/>
        <end position="772"/>
    </location>
</feature>
<feature type="compositionally biased region" description="Basic and acidic residues" evidence="16">
    <location>
        <begin position="548"/>
        <end position="560"/>
    </location>
</feature>
<dbReference type="EC" id="2.7.11.1" evidence="15"/>
<dbReference type="InterPro" id="IPR002893">
    <property type="entry name" value="Znf_MYND"/>
</dbReference>
<keyword evidence="9 11" id="KW-0067">ATP-binding</keyword>
<sequence>MATCENPECFSRQSKSMFSLFKSQEVKCNKCFKKTYCSERCMGQDWFSGHQFNCEGMQTPYSQDDVSEIEKNTPFLKSGKFLSDEELDEGKALSISMFEFIDRGKKTLGKGAYGEVKLVKHKKSGELFALKIIDKKGTQNQKLDLMKEVEIHKRLKHNNIVRLVNYFEEEGKLYLILEYASRGSLFHLIKKKNYLTEDEAFFFFVQACAGIYFLHTIGLIHRDIKPENMLIGKKHVLKICDFGWCVAADHDVPRSTFCGTLEYMAPEMITNGQHNHTLDVWCLGILLYELLHGRAPFKGDYPTIKERIFNGKIKFKKSLPEDARDLIKSLLQRDANDRIPLIKVFTHPWVLRLQEKHNLSRENSVVQKSQKQQDKYDDEEEKDLPVKKIRRNRKQLDDPPISGVDPRQLDSKLQKLENIDGKKKRVIAPSKQEKFGNIFKSNPQKITNEEESHNLLDLSGFGVFKEKQVSNIDNKFEKLQKIEIGATRGKDTESSIPFDEDVEFSQKISEKQEEIDAEKFLQEELLEPQSVQKKPDEIKKLDLNSVKKKPDMDKSRDGSSKPKYSPRPQFDDSSSDEENILNQLGKKMQDTSFIAGNKDLEEEYQSQEKKKGEIMDLIGGIGGELDTIEIDDSERPRGKSDLSKSYSDLSTIVKKKKNPEICNKLLDDISGLYLDDEDYGSKVMKVEEILKKENKDQKNKKAQNDEFFGLLSSTDKKEDKKLPLKKPDPNILDFDVSDNEDFLNREVKFLKMDKSQLGDDLSDNKPEQDPNRFKSKNIFLKEVPKDNNLKMFEDSENDEFLDSESGTGRDQIEENKNDYQKEVNHPKFLEEEHQPNFLGQDHTQHVEEDEFEERFKRRDNKADPEKKDKIDDEQPQNFDFSQPKELAHEYKKESPVEEEKGFGFNELKAHPYEEPRGIGFEDPKGFDYRNSGKHRDNSPEEDKEDEPLNFMKKYQLDESSDHMEDKNSPVDMRKKDDDIIFGKERSDGSSNDSDNSGDDYLKTESNVRDKSPEFLKYGNEDSYVPPKSGMGIADDESYPGEFSHRSKEKSSQIESSIKIPLEQVNEFDYPLKDINKESSDESLQIKRKNEQPGEYKPINNWNHKVKKNAIKNKKPSQLSMQKKQSSLLDEFKIDMKSNSIQFDEKDYLQDPDFRKIIEVENTRKLNELLDDDKDADLNELEILWKDTEAVKENPGNIFQNEREILVRFFNNNPEGILKLKDYYDKRNNKIRKLEEMEDKESYKQEIEIEKIERKSLLKCVRRPQNPHQANKNDALKSNLFKNRNKKLQPRQDPRGNIDDEDYSSKHKKKASDQKMSKQIKEINDNIDDWKRKNKKLNRQKEKKVRLPEKKKKNHRELNDSIDRSPPRVRKSRLIQPKPKEEKTFWAGVWNFLPFGSCASNRNNYANEEENDYISDSSDDSDYQESKKRKGRKRR</sequence>
<dbReference type="CDD" id="cd14007">
    <property type="entry name" value="STKc_Aurora"/>
    <property type="match status" value="1"/>
</dbReference>
<evidence type="ECO:0000259" key="18">
    <source>
        <dbReference type="PROSITE" id="PS50865"/>
    </source>
</evidence>
<dbReference type="Gene3D" id="1.10.510.10">
    <property type="entry name" value="Transferase(Phosphotransferase) domain 1"/>
    <property type="match status" value="1"/>
</dbReference>
<evidence type="ECO:0000256" key="8">
    <source>
        <dbReference type="ARBA" id="ARBA00022833"/>
    </source>
</evidence>
<dbReference type="PROSITE" id="PS50865">
    <property type="entry name" value="ZF_MYND_2"/>
    <property type="match status" value="1"/>
</dbReference>
<dbReference type="InterPro" id="IPR000719">
    <property type="entry name" value="Prot_kinase_dom"/>
</dbReference>
<feature type="binding site" evidence="11 14">
    <location>
        <position position="131"/>
    </location>
    <ligand>
        <name>ATP</name>
        <dbReference type="ChEBI" id="CHEBI:30616"/>
    </ligand>
</feature>
<keyword evidence="20" id="KW-1185">Reference proteome</keyword>
<feature type="compositionally biased region" description="Basic and acidic residues" evidence="16">
    <location>
        <begin position="999"/>
        <end position="1013"/>
    </location>
</feature>
<evidence type="ECO:0000256" key="2">
    <source>
        <dbReference type="ARBA" id="ARBA00022527"/>
    </source>
</evidence>
<evidence type="ECO:0000256" key="7">
    <source>
        <dbReference type="ARBA" id="ARBA00022777"/>
    </source>
</evidence>
<comment type="subunit">
    <text evidence="1">Monomer.</text>
</comment>
<feature type="compositionally biased region" description="Basic and acidic residues" evidence="16">
    <location>
        <begin position="885"/>
        <end position="927"/>
    </location>
</feature>
<feature type="compositionally biased region" description="Basic and acidic residues" evidence="16">
    <location>
        <begin position="782"/>
        <end position="793"/>
    </location>
</feature>
<feature type="compositionally biased region" description="Basic and acidic residues" evidence="16">
    <location>
        <begin position="1075"/>
        <end position="1093"/>
    </location>
</feature>
<feature type="active site" description="Proton acceptor" evidence="10">
    <location>
        <position position="223"/>
    </location>
</feature>
<dbReference type="FunFam" id="3.30.200.20:FF:000042">
    <property type="entry name" value="Aurora kinase A"/>
    <property type="match status" value="1"/>
</dbReference>
<name>A0AAD1XA03_EUPCR</name>
<feature type="compositionally biased region" description="Basic and acidic residues" evidence="16">
    <location>
        <begin position="533"/>
        <end position="542"/>
    </location>
</feature>
<feature type="cross-link" description="Glycyl lysine isopeptide (Lys-Gly) (interchain with G-Cter in SUMO2)" evidence="12">
    <location>
        <position position="225"/>
    </location>
</feature>
<feature type="domain" description="Protein kinase" evidence="17">
    <location>
        <begin position="102"/>
        <end position="350"/>
    </location>
</feature>
<comment type="catalytic activity">
    <reaction evidence="15">
        <text>L-seryl-[protein] + ATP = O-phospho-L-seryl-[protein] + ADP + H(+)</text>
        <dbReference type="Rhea" id="RHEA:17989"/>
        <dbReference type="Rhea" id="RHEA-COMP:9863"/>
        <dbReference type="Rhea" id="RHEA-COMP:11604"/>
        <dbReference type="ChEBI" id="CHEBI:15378"/>
        <dbReference type="ChEBI" id="CHEBI:29999"/>
        <dbReference type="ChEBI" id="CHEBI:30616"/>
        <dbReference type="ChEBI" id="CHEBI:83421"/>
        <dbReference type="ChEBI" id="CHEBI:456216"/>
        <dbReference type="EC" id="2.7.11.1"/>
    </reaction>
</comment>
<dbReference type="SMART" id="SM00220">
    <property type="entry name" value="S_TKc"/>
    <property type="match status" value="1"/>
</dbReference>
<evidence type="ECO:0000313" key="20">
    <source>
        <dbReference type="Proteomes" id="UP001295684"/>
    </source>
</evidence>
<feature type="compositionally biased region" description="Basic and acidic residues" evidence="16">
    <location>
        <begin position="1042"/>
        <end position="1051"/>
    </location>
</feature>
<evidence type="ECO:0000259" key="17">
    <source>
        <dbReference type="PROSITE" id="PS50011"/>
    </source>
</evidence>
<organism evidence="19 20">
    <name type="scientific">Euplotes crassus</name>
    <dbReference type="NCBI Taxonomy" id="5936"/>
    <lineage>
        <taxon>Eukaryota</taxon>
        <taxon>Sar</taxon>
        <taxon>Alveolata</taxon>
        <taxon>Ciliophora</taxon>
        <taxon>Intramacronucleata</taxon>
        <taxon>Spirotrichea</taxon>
        <taxon>Hypotrichia</taxon>
        <taxon>Euplotida</taxon>
        <taxon>Euplotidae</taxon>
        <taxon>Moneuplotes</taxon>
    </lineage>
</organism>
<evidence type="ECO:0000313" key="19">
    <source>
        <dbReference type="EMBL" id="CAI2362880.1"/>
    </source>
</evidence>
<comment type="catalytic activity">
    <reaction evidence="15">
        <text>L-threonyl-[protein] + ATP = O-phospho-L-threonyl-[protein] + ADP + H(+)</text>
        <dbReference type="Rhea" id="RHEA:46608"/>
        <dbReference type="Rhea" id="RHEA-COMP:11060"/>
        <dbReference type="Rhea" id="RHEA-COMP:11605"/>
        <dbReference type="ChEBI" id="CHEBI:15378"/>
        <dbReference type="ChEBI" id="CHEBI:30013"/>
        <dbReference type="ChEBI" id="CHEBI:30616"/>
        <dbReference type="ChEBI" id="CHEBI:61977"/>
        <dbReference type="ChEBI" id="CHEBI:456216"/>
        <dbReference type="EC" id="2.7.11.1"/>
    </reaction>
</comment>
<evidence type="ECO:0000256" key="14">
    <source>
        <dbReference type="PROSITE-ProRule" id="PRU10141"/>
    </source>
</evidence>
<feature type="compositionally biased region" description="Basic and acidic residues" evidence="16">
    <location>
        <begin position="853"/>
        <end position="872"/>
    </location>
</feature>
<keyword evidence="7 15" id="KW-0418">Kinase</keyword>
<feature type="binding site" evidence="11">
    <location>
        <begin position="178"/>
        <end position="180"/>
    </location>
    <ligand>
        <name>ATP</name>
        <dbReference type="ChEBI" id="CHEBI:30616"/>
    </ligand>
</feature>
<feature type="compositionally biased region" description="Basic residues" evidence="16">
    <location>
        <begin position="1331"/>
        <end position="1354"/>
    </location>
</feature>
<feature type="binding site" evidence="11">
    <location>
        <begin position="227"/>
        <end position="228"/>
    </location>
    <ligand>
        <name>ATP</name>
        <dbReference type="ChEBI" id="CHEBI:30616"/>
    </ligand>
</feature>
<dbReference type="InterPro" id="IPR017441">
    <property type="entry name" value="Protein_kinase_ATP_BS"/>
</dbReference>
<dbReference type="SUPFAM" id="SSF56112">
    <property type="entry name" value="Protein kinase-like (PK-like)"/>
    <property type="match status" value="1"/>
</dbReference>
<comment type="caution">
    <text evidence="19">The sequence shown here is derived from an EMBL/GenBank/DDBJ whole genome shotgun (WGS) entry which is preliminary data.</text>
</comment>
<dbReference type="PROSITE" id="PS00107">
    <property type="entry name" value="PROTEIN_KINASE_ATP"/>
    <property type="match status" value="1"/>
</dbReference>
<feature type="compositionally biased region" description="Basic and acidic residues" evidence="16">
    <location>
        <begin position="954"/>
        <end position="987"/>
    </location>
</feature>
<keyword evidence="5 11" id="KW-0547">Nucleotide-binding</keyword>
<evidence type="ECO:0000256" key="5">
    <source>
        <dbReference type="ARBA" id="ARBA00022741"/>
    </source>
</evidence>
<evidence type="ECO:0000256" key="6">
    <source>
        <dbReference type="ARBA" id="ARBA00022771"/>
    </source>
</evidence>
<feature type="region of interest" description="Disordered" evidence="16">
    <location>
        <begin position="482"/>
        <end position="509"/>
    </location>
</feature>
<evidence type="ECO:0000256" key="16">
    <source>
        <dbReference type="SAM" id="MobiDB-lite"/>
    </source>
</evidence>
<gene>
    <name evidence="19" type="ORF">ECRASSUSDP1_LOCUS4210</name>
</gene>
<keyword evidence="3 15" id="KW-0808">Transferase</keyword>
<dbReference type="GO" id="GO:0008270">
    <property type="term" value="F:zinc ion binding"/>
    <property type="evidence" value="ECO:0007669"/>
    <property type="project" value="UniProtKB-KW"/>
</dbReference>
<dbReference type="Pfam" id="PF00069">
    <property type="entry name" value="Pkinase"/>
    <property type="match status" value="1"/>
</dbReference>
<feature type="compositionally biased region" description="Basic and acidic residues" evidence="16">
    <location>
        <begin position="1310"/>
        <end position="1330"/>
    </location>
</feature>
<protein>
    <recommendedName>
        <fullName evidence="15">Aurora kinase</fullName>
        <ecNumber evidence="15">2.7.11.1</ecNumber>
    </recommendedName>
</protein>
<dbReference type="GO" id="GO:0004674">
    <property type="term" value="F:protein serine/threonine kinase activity"/>
    <property type="evidence" value="ECO:0007669"/>
    <property type="project" value="UniProtKB-KW"/>
</dbReference>
<dbReference type="InterPro" id="IPR008271">
    <property type="entry name" value="Ser/Thr_kinase_AS"/>
</dbReference>
<feature type="compositionally biased region" description="Basic and acidic residues" evidence="16">
    <location>
        <begin position="1355"/>
        <end position="1365"/>
    </location>
</feature>
<feature type="region of interest" description="Disordered" evidence="16">
    <location>
        <begin position="523"/>
        <end position="588"/>
    </location>
</feature>
<feature type="region of interest" description="Disordered" evidence="16">
    <location>
        <begin position="1075"/>
        <end position="1103"/>
    </location>
</feature>
<comment type="similarity">
    <text evidence="15">Belongs to the protein kinase superfamily. Ser/Thr protein kinase family. Aurora subfamily.</text>
</comment>
<evidence type="ECO:0000256" key="4">
    <source>
        <dbReference type="ARBA" id="ARBA00022723"/>
    </source>
</evidence>
<evidence type="ECO:0000256" key="1">
    <source>
        <dbReference type="ARBA" id="ARBA00011245"/>
    </source>
</evidence>
<feature type="region of interest" description="Disordered" evidence="16">
    <location>
        <begin position="1408"/>
        <end position="1434"/>
    </location>
</feature>
<evidence type="ECO:0000256" key="10">
    <source>
        <dbReference type="PIRSR" id="PIRSR630616-1"/>
    </source>
</evidence>
<dbReference type="PROSITE" id="PS00108">
    <property type="entry name" value="PROTEIN_KINASE_ST"/>
    <property type="match status" value="1"/>
</dbReference>
<dbReference type="EMBL" id="CAMPGE010004039">
    <property type="protein sequence ID" value="CAI2362880.1"/>
    <property type="molecule type" value="Genomic_DNA"/>
</dbReference>
<evidence type="ECO:0000256" key="11">
    <source>
        <dbReference type="PIRSR" id="PIRSR630616-2"/>
    </source>
</evidence>
<proteinExistence type="inferred from homology"/>
<feature type="compositionally biased region" description="Basic and acidic residues" evidence="16">
    <location>
        <begin position="810"/>
        <end position="834"/>
    </location>
</feature>
<accession>A0AAD1XA03</accession>
<reference evidence="19" key="1">
    <citation type="submission" date="2023-07" db="EMBL/GenBank/DDBJ databases">
        <authorList>
            <consortium name="AG Swart"/>
            <person name="Singh M."/>
            <person name="Singh A."/>
            <person name="Seah K."/>
            <person name="Emmerich C."/>
        </authorList>
    </citation>
    <scope>NUCLEOTIDE SEQUENCE</scope>
    <source>
        <strain evidence="19">DP1</strain>
    </source>
</reference>
<feature type="binding site" evidence="11">
    <location>
        <position position="241"/>
    </location>
    <ligand>
        <name>ATP</name>
        <dbReference type="ChEBI" id="CHEBI:30616"/>
    </ligand>
</feature>
<evidence type="ECO:0000256" key="9">
    <source>
        <dbReference type="ARBA" id="ARBA00022840"/>
    </source>
</evidence>